<keyword evidence="4" id="KW-0472">Membrane</keyword>
<evidence type="ECO:0000313" key="6">
    <source>
        <dbReference type="EMBL" id="AYO53290.1"/>
    </source>
</evidence>
<name>A0A3G2SZH5_9GAMM</name>
<dbReference type="NCBIfam" id="TIGR01352">
    <property type="entry name" value="tonB_Cterm"/>
    <property type="match status" value="1"/>
</dbReference>
<evidence type="ECO:0000256" key="1">
    <source>
        <dbReference type="ARBA" id="ARBA00004167"/>
    </source>
</evidence>
<keyword evidence="2" id="KW-0812">Transmembrane</keyword>
<feature type="signal peptide" evidence="5">
    <location>
        <begin position="1"/>
        <end position="19"/>
    </location>
</feature>
<dbReference type="SUPFAM" id="SSF74653">
    <property type="entry name" value="TolA/TonB C-terminal domain"/>
    <property type="match status" value="1"/>
</dbReference>
<accession>A0A3G2SZH5</accession>
<dbReference type="Proteomes" id="UP000279962">
    <property type="component" value="Chromosome"/>
</dbReference>
<dbReference type="RefSeq" id="WP_087552698.1">
    <property type="nucleotide sequence ID" value="NZ_CP033133.1"/>
</dbReference>
<feature type="chain" id="PRO_5018289631" evidence="5">
    <location>
        <begin position="20"/>
        <end position="240"/>
    </location>
</feature>
<organism evidence="6 7">
    <name type="scientific">Acinetobacter wuhouensis</name>
    <dbReference type="NCBI Taxonomy" id="1879050"/>
    <lineage>
        <taxon>Bacteria</taxon>
        <taxon>Pseudomonadati</taxon>
        <taxon>Pseudomonadota</taxon>
        <taxon>Gammaproteobacteria</taxon>
        <taxon>Moraxellales</taxon>
        <taxon>Moraxellaceae</taxon>
        <taxon>Acinetobacter</taxon>
    </lineage>
</organism>
<evidence type="ECO:0000256" key="5">
    <source>
        <dbReference type="SAM" id="SignalP"/>
    </source>
</evidence>
<comment type="subcellular location">
    <subcellularLocation>
        <location evidence="1">Membrane</location>
        <topology evidence="1">Single-pass membrane protein</topology>
    </subcellularLocation>
</comment>
<dbReference type="InterPro" id="IPR006260">
    <property type="entry name" value="TonB/TolA_C"/>
</dbReference>
<sequence length="240" mass="27452">MKKIFLISTALLLNQSILADVAQTSSAQQAAELTRDSAQWRIAPRIRIQPCDLENQNRKLDLQITANPQGKVTDVKVLESTGVDHLDQKIIKTVYASRFRPTGETFTVSQAFALNFTGQPTASCRPVKQQNTCVYLFETKVLGEQILKHKTPFQYREVPKFFIHKDELKGESREVHFSFKLSNKDQISNIKINKSSGLNHLDQQVISALSTTRITSDKKWWQFYKVTHQDQIVFDLNKCP</sequence>
<proteinExistence type="predicted"/>
<evidence type="ECO:0000313" key="7">
    <source>
        <dbReference type="Proteomes" id="UP000279962"/>
    </source>
</evidence>
<dbReference type="AlphaFoldDB" id="A0A3G2SZH5"/>
<evidence type="ECO:0000256" key="4">
    <source>
        <dbReference type="ARBA" id="ARBA00023136"/>
    </source>
</evidence>
<gene>
    <name evidence="6" type="ORF">CDG68_06265</name>
</gene>
<protein>
    <submittedName>
        <fullName evidence="6">Energy transducer TonB</fullName>
    </submittedName>
</protein>
<evidence type="ECO:0000256" key="3">
    <source>
        <dbReference type="ARBA" id="ARBA00022989"/>
    </source>
</evidence>
<reference evidence="6 7" key="1">
    <citation type="submission" date="2018-10" db="EMBL/GenBank/DDBJ databases">
        <title>The complete genome of Acinetobacter wuhouensis strain WCHAW010062.</title>
        <authorList>
            <person name="Hu Y."/>
            <person name="Long H."/>
            <person name="Feng Y."/>
            <person name="Zong Z."/>
        </authorList>
    </citation>
    <scope>NUCLEOTIDE SEQUENCE [LARGE SCALE GENOMIC DNA]</scope>
    <source>
        <strain evidence="6 7">WCHAW010062</strain>
    </source>
</reference>
<dbReference type="EMBL" id="CP033133">
    <property type="protein sequence ID" value="AYO53290.1"/>
    <property type="molecule type" value="Genomic_DNA"/>
</dbReference>
<dbReference type="Gene3D" id="3.30.1150.10">
    <property type="match status" value="1"/>
</dbReference>
<keyword evidence="5" id="KW-0732">Signal</keyword>
<evidence type="ECO:0000256" key="2">
    <source>
        <dbReference type="ARBA" id="ARBA00022692"/>
    </source>
</evidence>
<dbReference type="GO" id="GO:0016020">
    <property type="term" value="C:membrane"/>
    <property type="evidence" value="ECO:0007669"/>
    <property type="project" value="UniProtKB-SubCell"/>
</dbReference>
<keyword evidence="3" id="KW-1133">Transmembrane helix</keyword>